<dbReference type="EMBL" id="JAOTOJ010000001">
    <property type="protein sequence ID" value="KAK9409580.1"/>
    <property type="molecule type" value="Genomic_DNA"/>
</dbReference>
<accession>A0AAW1C5B2</accession>
<feature type="region of interest" description="Disordered" evidence="7">
    <location>
        <begin position="1"/>
        <end position="59"/>
    </location>
</feature>
<protein>
    <submittedName>
        <fullName evidence="9">Prospero homeobox protein 2-like</fullName>
    </submittedName>
</protein>
<keyword evidence="10" id="KW-1185">Reference proteome</keyword>
<dbReference type="Pfam" id="PF05044">
    <property type="entry name" value="HPD"/>
    <property type="match status" value="1"/>
</dbReference>
<dbReference type="GO" id="GO:0048468">
    <property type="term" value="P:cell development"/>
    <property type="evidence" value="ECO:0007669"/>
    <property type="project" value="UniProtKB-ARBA"/>
</dbReference>
<dbReference type="GO" id="GO:0000978">
    <property type="term" value="F:RNA polymerase II cis-regulatory region sequence-specific DNA binding"/>
    <property type="evidence" value="ECO:0007669"/>
    <property type="project" value="TreeGrafter"/>
</dbReference>
<dbReference type="PANTHER" id="PTHR12198:SF5">
    <property type="entry name" value="PROSPERO HOMEOBOX PROTEIN 2"/>
    <property type="match status" value="1"/>
</dbReference>
<keyword evidence="5" id="KW-0804">Transcription</keyword>
<feature type="domain" description="Prospero" evidence="8">
    <location>
        <begin position="91"/>
        <end position="249"/>
    </location>
</feature>
<evidence type="ECO:0000256" key="1">
    <source>
        <dbReference type="ARBA" id="ARBA00004123"/>
    </source>
</evidence>
<dbReference type="GO" id="GO:0000981">
    <property type="term" value="F:DNA-binding transcription factor activity, RNA polymerase II-specific"/>
    <property type="evidence" value="ECO:0007669"/>
    <property type="project" value="TreeGrafter"/>
</dbReference>
<dbReference type="Proteomes" id="UP001474421">
    <property type="component" value="Unassembled WGS sequence"/>
</dbReference>
<evidence type="ECO:0000256" key="7">
    <source>
        <dbReference type="SAM" id="MobiDB-lite"/>
    </source>
</evidence>
<dbReference type="AlphaFoldDB" id="A0AAW1C5B2"/>
<evidence type="ECO:0000313" key="9">
    <source>
        <dbReference type="EMBL" id="KAK9409580.1"/>
    </source>
</evidence>
<evidence type="ECO:0000313" key="10">
    <source>
        <dbReference type="Proteomes" id="UP001474421"/>
    </source>
</evidence>
<evidence type="ECO:0000256" key="2">
    <source>
        <dbReference type="ARBA" id="ARBA00023015"/>
    </source>
</evidence>
<dbReference type="InterPro" id="IPR039350">
    <property type="entry name" value="Prospero_homeodomain"/>
</dbReference>
<feature type="region of interest" description="Disordered" evidence="7">
    <location>
        <begin position="593"/>
        <end position="615"/>
    </location>
</feature>
<sequence length="639" mass="70921">MNSRAHAGTRPGGGRMRVGTDQQWPTVEGELSGTYQLRQTEPERERVYGEEIGPKPPAHEPAAERIAYNALLSQASDALKGQGSQDSWLIKEALTPGHLKKAKLMFFFSRYPTSSLLKSYFLDIQFTRCITSQLIKWFSNFREFYYIQMEKFARQALLEGITELSDLIVTRDSELFRILNVHYNKGNDFKVPDGFLDVANLTLQEFFTAVRAGRDLDPSWKKPIYKIISKLDRSPRGIENSKDTKTPRLRLKFPRIQMHKACSAKLFCEELQQHLRQRLRRKPGERGTAQATPSTRQRAEKEEELRGPYADKAPAPGIMGKRKRVARRVASVVCAPHDLLSRYSQEVTACKKRGREDTGDVLWATMTWSKYALLGAGTRARLCSTHFMSQWHTLFSRTLFPTPVNIHSCADQVLGGSAISSAEASSRLRCSHNALWECLFACTGKPSPALRLALLVLLKSELDAGGGGEGGRPLTGSPNRRYAATEGMEEACCLSVACSSALTRLLNRTKFFASATPRPSMAHTVQPDSFPHACKHSLLRGSGSRRLRHIVSGGELPFALFPQCSVGMLICMYREAFSSSAIGSACPSEERVGCGRRGRGRKTADGLSEPPLCSHRGNGRGMLSIGRLQLGAYPSAESD</sequence>
<keyword evidence="2" id="KW-0805">Transcription regulation</keyword>
<dbReference type="InterPro" id="IPR023082">
    <property type="entry name" value="Homeo_prospero_dom"/>
</dbReference>
<evidence type="ECO:0000256" key="4">
    <source>
        <dbReference type="ARBA" id="ARBA00023155"/>
    </source>
</evidence>
<reference evidence="9 10" key="1">
    <citation type="journal article" date="2024" name="Proc. Natl. Acad. Sci. U.S.A.">
        <title>The genetic regulatory architecture and epigenomic basis for age-related changes in rattlesnake venom.</title>
        <authorList>
            <person name="Hogan M.P."/>
            <person name="Holding M.L."/>
            <person name="Nystrom G.S."/>
            <person name="Colston T.J."/>
            <person name="Bartlett D.A."/>
            <person name="Mason A.J."/>
            <person name="Ellsworth S.A."/>
            <person name="Rautsaw R.M."/>
            <person name="Lawrence K.C."/>
            <person name="Strickland J.L."/>
            <person name="He B."/>
            <person name="Fraser P."/>
            <person name="Margres M.J."/>
            <person name="Gilbert D.M."/>
            <person name="Gibbs H.L."/>
            <person name="Parkinson C.L."/>
            <person name="Rokyta D.R."/>
        </authorList>
    </citation>
    <scope>NUCLEOTIDE SEQUENCE [LARGE SCALE GENOMIC DNA]</scope>
    <source>
        <strain evidence="9">DRR0105</strain>
    </source>
</reference>
<comment type="caution">
    <text evidence="9">The sequence shown here is derived from an EMBL/GenBank/DDBJ whole genome shotgun (WGS) entry which is preliminary data.</text>
</comment>
<evidence type="ECO:0000259" key="8">
    <source>
        <dbReference type="PROSITE" id="PS51818"/>
    </source>
</evidence>
<feature type="region of interest" description="Disordered" evidence="7">
    <location>
        <begin position="277"/>
        <end position="320"/>
    </location>
</feature>
<name>A0AAW1C5B2_CROAD</name>
<evidence type="ECO:0000256" key="6">
    <source>
        <dbReference type="ARBA" id="ARBA00023242"/>
    </source>
</evidence>
<dbReference type="Gene3D" id="1.10.10.500">
    <property type="entry name" value="Homeo-prospero domain"/>
    <property type="match status" value="1"/>
</dbReference>
<organism evidence="9 10">
    <name type="scientific">Crotalus adamanteus</name>
    <name type="common">Eastern diamondback rattlesnake</name>
    <dbReference type="NCBI Taxonomy" id="8729"/>
    <lineage>
        <taxon>Eukaryota</taxon>
        <taxon>Metazoa</taxon>
        <taxon>Chordata</taxon>
        <taxon>Craniata</taxon>
        <taxon>Vertebrata</taxon>
        <taxon>Euteleostomi</taxon>
        <taxon>Lepidosauria</taxon>
        <taxon>Squamata</taxon>
        <taxon>Bifurcata</taxon>
        <taxon>Unidentata</taxon>
        <taxon>Episquamata</taxon>
        <taxon>Toxicofera</taxon>
        <taxon>Serpentes</taxon>
        <taxon>Colubroidea</taxon>
        <taxon>Viperidae</taxon>
        <taxon>Crotalinae</taxon>
        <taxon>Crotalus</taxon>
    </lineage>
</organism>
<evidence type="ECO:0000256" key="5">
    <source>
        <dbReference type="ARBA" id="ARBA00023163"/>
    </source>
</evidence>
<dbReference type="SUPFAM" id="SSF46689">
    <property type="entry name" value="Homeodomain-like"/>
    <property type="match status" value="1"/>
</dbReference>
<evidence type="ECO:0000256" key="3">
    <source>
        <dbReference type="ARBA" id="ARBA00023125"/>
    </source>
</evidence>
<proteinExistence type="predicted"/>
<feature type="compositionally biased region" description="Basic and acidic residues" evidence="7">
    <location>
        <begin position="297"/>
        <end position="306"/>
    </location>
</feature>
<dbReference type="PANTHER" id="PTHR12198">
    <property type="entry name" value="HOMEOBOX PROTEIN PROSPERO/PROX-1/CEH-26"/>
    <property type="match status" value="1"/>
</dbReference>
<dbReference type="InterPro" id="IPR009057">
    <property type="entry name" value="Homeodomain-like_sf"/>
</dbReference>
<comment type="subcellular location">
    <subcellularLocation>
        <location evidence="1">Nucleus</location>
    </subcellularLocation>
</comment>
<gene>
    <name evidence="9" type="ORF">NXF25_000755</name>
</gene>
<dbReference type="PROSITE" id="PS51818">
    <property type="entry name" value="HOMEO_PROSPERO"/>
    <property type="match status" value="1"/>
</dbReference>
<keyword evidence="3 9" id="KW-0238">DNA-binding</keyword>
<keyword evidence="4 9" id="KW-0371">Homeobox</keyword>
<feature type="compositionally biased region" description="Basic and acidic residues" evidence="7">
    <location>
        <begin position="40"/>
        <end position="59"/>
    </location>
</feature>
<dbReference type="InterPro" id="IPR037131">
    <property type="entry name" value="Homeo_prospero_dom_sf"/>
</dbReference>
<dbReference type="GO" id="GO:0007399">
    <property type="term" value="P:nervous system development"/>
    <property type="evidence" value="ECO:0007669"/>
    <property type="project" value="UniProtKB-ARBA"/>
</dbReference>
<dbReference type="GO" id="GO:0005634">
    <property type="term" value="C:nucleus"/>
    <property type="evidence" value="ECO:0007669"/>
    <property type="project" value="UniProtKB-SubCell"/>
</dbReference>
<keyword evidence="6" id="KW-0539">Nucleus</keyword>